<dbReference type="PROSITE" id="PS50262">
    <property type="entry name" value="G_PROTEIN_RECEP_F1_2"/>
    <property type="match status" value="1"/>
</dbReference>
<gene>
    <name evidence="14" type="primary">LOC129339820</name>
</gene>
<dbReference type="InterPro" id="IPR047132">
    <property type="entry name" value="Olfact_rcpt_6C-like"/>
</dbReference>
<dbReference type="GO" id="GO:0005886">
    <property type="term" value="C:plasma membrane"/>
    <property type="evidence" value="ECO:0007669"/>
    <property type="project" value="UniProtKB-SubCell"/>
</dbReference>
<dbReference type="GeneID" id="129339820"/>
<evidence type="ECO:0000256" key="8">
    <source>
        <dbReference type="ARBA" id="ARBA00023170"/>
    </source>
</evidence>
<evidence type="ECO:0000256" key="11">
    <source>
        <dbReference type="RuleBase" id="RU363047"/>
    </source>
</evidence>
<dbReference type="AlphaFoldDB" id="A0AA97K5P3"/>
<protein>
    <recommendedName>
        <fullName evidence="11">Olfactory receptor</fullName>
    </recommendedName>
</protein>
<keyword evidence="2 11" id="KW-1003">Cell membrane</keyword>
<dbReference type="FunFam" id="1.20.1070.10:FF:000013">
    <property type="entry name" value="Olfactory receptor"/>
    <property type="match status" value="1"/>
</dbReference>
<feature type="domain" description="G-protein coupled receptors family 1 profile" evidence="12">
    <location>
        <begin position="39"/>
        <end position="288"/>
    </location>
</feature>
<evidence type="ECO:0000256" key="3">
    <source>
        <dbReference type="ARBA" id="ARBA00022692"/>
    </source>
</evidence>
<evidence type="ECO:0000256" key="9">
    <source>
        <dbReference type="ARBA" id="ARBA00023224"/>
    </source>
</evidence>
<feature type="transmembrane region" description="Helical" evidence="11">
    <location>
        <begin position="271"/>
        <end position="290"/>
    </location>
</feature>
<dbReference type="InterPro" id="IPR017452">
    <property type="entry name" value="GPCR_Rhodpsn_7TM"/>
</dbReference>
<dbReference type="PROSITE" id="PS00237">
    <property type="entry name" value="G_PROTEIN_RECEP_F1_1"/>
    <property type="match status" value="1"/>
</dbReference>
<evidence type="ECO:0000313" key="14">
    <source>
        <dbReference type="RefSeq" id="XP_054850372.1"/>
    </source>
</evidence>
<dbReference type="PRINTS" id="PR00237">
    <property type="entry name" value="GPCRRHODOPSN"/>
</dbReference>
<dbReference type="Pfam" id="PF13853">
    <property type="entry name" value="7tm_4"/>
    <property type="match status" value="1"/>
</dbReference>
<keyword evidence="11" id="KW-0716">Sensory transduction</keyword>
<dbReference type="PRINTS" id="PR00245">
    <property type="entry name" value="OLFACTORYR"/>
</dbReference>
<keyword evidence="8 10" id="KW-0675">Receptor</keyword>
<dbReference type="CDD" id="cd15912">
    <property type="entry name" value="7tmA_OR6C-like"/>
    <property type="match status" value="1"/>
</dbReference>
<keyword evidence="9 10" id="KW-0807">Transducer</keyword>
<reference evidence="14" key="1">
    <citation type="submission" date="2025-08" db="UniProtKB">
        <authorList>
            <consortium name="RefSeq"/>
        </authorList>
    </citation>
    <scope>IDENTIFICATION</scope>
    <source>
        <tissue evidence="14">Blood</tissue>
    </source>
</reference>
<dbReference type="PANTHER" id="PTHR26454">
    <property type="entry name" value="OLFACTORY RECEPTOR"/>
    <property type="match status" value="1"/>
</dbReference>
<evidence type="ECO:0000259" key="12">
    <source>
        <dbReference type="PROSITE" id="PS50262"/>
    </source>
</evidence>
<dbReference type="GO" id="GO:0004930">
    <property type="term" value="F:G protein-coupled receptor activity"/>
    <property type="evidence" value="ECO:0007669"/>
    <property type="project" value="UniProtKB-KW"/>
</dbReference>
<feature type="transmembrane region" description="Helical" evidence="11">
    <location>
        <begin position="138"/>
        <end position="156"/>
    </location>
</feature>
<dbReference type="InterPro" id="IPR000725">
    <property type="entry name" value="Olfact_rcpt"/>
</dbReference>
<sequence>MSNQTTMREFILLGLTDHRGLEIFIFLLLFSTYLLTVMGNVVIITITLVDHHLYTPMYFFLRHVAFVDIGYTTTIIPNTLINMALGQRTITLPGCFMQFFLYFGLGTTALFLLAVMAFDRYLAICKPLHYSSIMNGQICSLLVLCCWIGGFLVILGPTMPLFQMPFCGPNIINHFFCDNGPLIKLVCADTTLLELIDFIIAALCLIGTLLVNLVSYIHIISSIMRIPSTTGRQKTFSTCSSHLIVVSITYGSCIFMYVMPNNTSKLEFGKLVAVLNTIVSPLLVPFVYCLRNKQVKDALRGVFRQGVEFWKNS</sequence>
<keyword evidence="6 10" id="KW-0297">G-protein coupled receptor</keyword>
<dbReference type="Gene3D" id="1.20.1070.10">
    <property type="entry name" value="Rhodopsin 7-helix transmembrane proteins"/>
    <property type="match status" value="1"/>
</dbReference>
<feature type="transmembrane region" description="Helical" evidence="11">
    <location>
        <begin position="99"/>
        <end position="118"/>
    </location>
</feature>
<evidence type="ECO:0000256" key="1">
    <source>
        <dbReference type="ARBA" id="ARBA00004651"/>
    </source>
</evidence>
<dbReference type="SUPFAM" id="SSF81321">
    <property type="entry name" value="Family A G protein-coupled receptor-like"/>
    <property type="match status" value="1"/>
</dbReference>
<dbReference type="KEGG" id="emc:129339820"/>
<feature type="transmembrane region" description="Helical" evidence="11">
    <location>
        <begin position="240"/>
        <end position="259"/>
    </location>
</feature>
<dbReference type="PANTHER" id="PTHR26454:SF18">
    <property type="entry name" value="OLFACTORY RECEPTOR 6C76"/>
    <property type="match status" value="1"/>
</dbReference>
<name>A0AA97K5P3_EUBMA</name>
<keyword evidence="13" id="KW-1185">Reference proteome</keyword>
<proteinExistence type="inferred from homology"/>
<dbReference type="GO" id="GO:0004984">
    <property type="term" value="F:olfactory receptor activity"/>
    <property type="evidence" value="ECO:0007669"/>
    <property type="project" value="InterPro"/>
</dbReference>
<dbReference type="RefSeq" id="XP_054850372.1">
    <property type="nucleotide sequence ID" value="XM_054994397.1"/>
</dbReference>
<dbReference type="InterPro" id="IPR000276">
    <property type="entry name" value="GPCR_Rhodpsn"/>
</dbReference>
<comment type="similarity">
    <text evidence="10">Belongs to the G-protein coupled receptor 1 family.</text>
</comment>
<evidence type="ECO:0000256" key="5">
    <source>
        <dbReference type="ARBA" id="ARBA00022989"/>
    </source>
</evidence>
<evidence type="ECO:0000313" key="13">
    <source>
        <dbReference type="Proteomes" id="UP001190640"/>
    </source>
</evidence>
<accession>A0AA97K5P3</accession>
<keyword evidence="3 10" id="KW-0812">Transmembrane</keyword>
<evidence type="ECO:0000256" key="10">
    <source>
        <dbReference type="RuleBase" id="RU000688"/>
    </source>
</evidence>
<evidence type="ECO:0000256" key="2">
    <source>
        <dbReference type="ARBA" id="ARBA00022475"/>
    </source>
</evidence>
<keyword evidence="7 11" id="KW-0472">Membrane</keyword>
<dbReference type="Proteomes" id="UP001190640">
    <property type="component" value="Chromosome 12"/>
</dbReference>
<feature type="transmembrane region" description="Helical" evidence="11">
    <location>
        <begin position="198"/>
        <end position="219"/>
    </location>
</feature>
<organism evidence="13 14">
    <name type="scientific">Eublepharis macularius</name>
    <name type="common">Leopard gecko</name>
    <name type="synonym">Cyrtodactylus macularius</name>
    <dbReference type="NCBI Taxonomy" id="481883"/>
    <lineage>
        <taxon>Eukaryota</taxon>
        <taxon>Metazoa</taxon>
        <taxon>Chordata</taxon>
        <taxon>Craniata</taxon>
        <taxon>Vertebrata</taxon>
        <taxon>Euteleostomi</taxon>
        <taxon>Lepidosauria</taxon>
        <taxon>Squamata</taxon>
        <taxon>Bifurcata</taxon>
        <taxon>Gekkota</taxon>
        <taxon>Eublepharidae</taxon>
        <taxon>Eublepharinae</taxon>
        <taxon>Eublepharis</taxon>
    </lineage>
</organism>
<feature type="transmembrane region" description="Helical" evidence="11">
    <location>
        <begin position="21"/>
        <end position="49"/>
    </location>
</feature>
<keyword evidence="4 11" id="KW-0552">Olfaction</keyword>
<evidence type="ECO:0000256" key="4">
    <source>
        <dbReference type="ARBA" id="ARBA00022725"/>
    </source>
</evidence>
<keyword evidence="5 11" id="KW-1133">Transmembrane helix</keyword>
<evidence type="ECO:0000256" key="7">
    <source>
        <dbReference type="ARBA" id="ARBA00023136"/>
    </source>
</evidence>
<evidence type="ECO:0000256" key="6">
    <source>
        <dbReference type="ARBA" id="ARBA00023040"/>
    </source>
</evidence>
<comment type="subcellular location">
    <subcellularLocation>
        <location evidence="1 11">Cell membrane</location>
        <topology evidence="1 11">Multi-pass membrane protein</topology>
    </subcellularLocation>
</comment>